<dbReference type="Gene3D" id="2.60.120.920">
    <property type="match status" value="1"/>
</dbReference>
<name>A0AAU9JYG3_9CILI</name>
<dbReference type="PROSITE" id="PS50119">
    <property type="entry name" value="ZF_BBOX"/>
    <property type="match status" value="1"/>
</dbReference>
<reference evidence="3" key="1">
    <citation type="submission" date="2021-09" db="EMBL/GenBank/DDBJ databases">
        <authorList>
            <consortium name="AG Swart"/>
            <person name="Singh M."/>
            <person name="Singh A."/>
            <person name="Seah K."/>
            <person name="Emmerich C."/>
        </authorList>
    </citation>
    <scope>NUCLEOTIDE SEQUENCE</scope>
    <source>
        <strain evidence="3">ATCC30299</strain>
    </source>
</reference>
<keyword evidence="4" id="KW-1185">Reference proteome</keyword>
<dbReference type="Proteomes" id="UP001162131">
    <property type="component" value="Unassembled WGS sequence"/>
</dbReference>
<proteinExistence type="predicted"/>
<evidence type="ECO:0000313" key="3">
    <source>
        <dbReference type="EMBL" id="CAG9330551.1"/>
    </source>
</evidence>
<comment type="caution">
    <text evidence="3">The sequence shown here is derived from an EMBL/GenBank/DDBJ whole genome shotgun (WGS) entry which is preliminary data.</text>
</comment>
<dbReference type="CDD" id="cd19756">
    <property type="entry name" value="Bbox2"/>
    <property type="match status" value="1"/>
</dbReference>
<keyword evidence="1" id="KW-0862">Zinc</keyword>
<dbReference type="Gene3D" id="3.30.160.60">
    <property type="entry name" value="Classic Zinc Finger"/>
    <property type="match status" value="1"/>
</dbReference>
<evidence type="ECO:0000256" key="1">
    <source>
        <dbReference type="PROSITE-ProRule" id="PRU00024"/>
    </source>
</evidence>
<keyword evidence="1" id="KW-0479">Metal-binding</keyword>
<keyword evidence="1" id="KW-0863">Zinc-finger</keyword>
<feature type="domain" description="B box-type" evidence="2">
    <location>
        <begin position="556"/>
        <end position="607"/>
    </location>
</feature>
<dbReference type="InterPro" id="IPR000315">
    <property type="entry name" value="Znf_B-box"/>
</dbReference>
<protein>
    <recommendedName>
        <fullName evidence="2">B box-type domain-containing protein</fullName>
    </recommendedName>
</protein>
<dbReference type="EMBL" id="CAJZBQ010000051">
    <property type="protein sequence ID" value="CAG9330551.1"/>
    <property type="molecule type" value="Genomic_DNA"/>
</dbReference>
<dbReference type="InterPro" id="IPR043136">
    <property type="entry name" value="B30.2/SPRY_sf"/>
</dbReference>
<gene>
    <name evidence="3" type="ORF">BSTOLATCC_MIC51133</name>
</gene>
<sequence>MDDFDVWWDRLLGYRFTHFFTKFESEVVFCNPDTFQEYTLTHKFISSPNAFLGTDLDGKTHHIKILSFGNYNQLREQFQRIQKIQEYKFAWKLVKVLDLFELYNKDRWILIIVSEFLDCLTLEEISQIMKLENRYNEIAKETSIYLYLYLLNIIESSQKHNIFLNSVFPGSVLFVREEPTTLISIKNTSNFSYNVKISTTNKYSLYSGKGNISNYYPSENLFNSLESELWGLGLCLYALSGANNVDSLPILRELSLDERIQHIDIRYIDPALKLIIQNSLCVMNKSPIDSKIVQIWWGLWINDWDAIKICTHEDLDGLFSGLLFESSYSSRRILKQILSISDNLPSEVSTYIMNNNLLQIFIQKCINYDWKESPQLIDAVFKVLNYPDLSDEKARKFNESLIECGILEILDIAMGLSLESYRLLHLFMLKIKYSNTLSALQSLWENRMIFDFLKRAENGSEADLIFIQNTLSCFGPNSVDFIRECYKRNLFNESVLMQGLIEIPYYFKLEKLDSLCDLLKKFIINCQPKYLLNILEKSVFILEEVVCYPVALQYDQLIGKCSSHTVDEFATLFEKHPMLLFCENCRKVLCANCSLYIAHTDHEKSFLLYQSPYSRCDCEESHTFDHYSLAKFKLPFYSNEFSFVRSDKKLNREANNIFNSEEELTVMTNKSIMQNNKQGTIAYFEIKIIESGLYEDVVIELQGARASYYGKNGYLKVKDQIIKGPRYGSWDIVGIGMTYQDQIYITYNGLLIPQFIDTQPDCDIFACVTIKNRAKIEFKLRDWLFKPDDNFSNNKFYSEDSVNRSKFLLEGIVNHIKKGCKKICKDKKFISWHEKFVKLLETLNLNDLKEKAIMKKKKFLFFTKKN</sequence>
<organism evidence="3 4">
    <name type="scientific">Blepharisma stoltei</name>
    <dbReference type="NCBI Taxonomy" id="1481888"/>
    <lineage>
        <taxon>Eukaryota</taxon>
        <taxon>Sar</taxon>
        <taxon>Alveolata</taxon>
        <taxon>Ciliophora</taxon>
        <taxon>Postciliodesmatophora</taxon>
        <taxon>Heterotrichea</taxon>
        <taxon>Heterotrichida</taxon>
        <taxon>Blepharismidae</taxon>
        <taxon>Blepharisma</taxon>
    </lineage>
</organism>
<evidence type="ECO:0000313" key="4">
    <source>
        <dbReference type="Proteomes" id="UP001162131"/>
    </source>
</evidence>
<dbReference type="AlphaFoldDB" id="A0AAU9JYG3"/>
<evidence type="ECO:0000259" key="2">
    <source>
        <dbReference type="PROSITE" id="PS50119"/>
    </source>
</evidence>
<dbReference type="GO" id="GO:0008270">
    <property type="term" value="F:zinc ion binding"/>
    <property type="evidence" value="ECO:0007669"/>
    <property type="project" value="UniProtKB-KW"/>
</dbReference>
<accession>A0AAU9JYG3</accession>